<dbReference type="Proteomes" id="UP000250140">
    <property type="component" value="Unassembled WGS sequence"/>
</dbReference>
<dbReference type="OrthoDB" id="3933088at2759"/>
<proteinExistence type="predicted"/>
<reference evidence="2 3" key="1">
    <citation type="journal article" date="2016" name="Nat. Commun.">
        <title>Ectomycorrhizal ecology is imprinted in the genome of the dominant symbiotic fungus Cenococcum geophilum.</title>
        <authorList>
            <consortium name="DOE Joint Genome Institute"/>
            <person name="Peter M."/>
            <person name="Kohler A."/>
            <person name="Ohm R.A."/>
            <person name="Kuo A."/>
            <person name="Krutzmann J."/>
            <person name="Morin E."/>
            <person name="Arend M."/>
            <person name="Barry K.W."/>
            <person name="Binder M."/>
            <person name="Choi C."/>
            <person name="Clum A."/>
            <person name="Copeland A."/>
            <person name="Grisel N."/>
            <person name="Haridas S."/>
            <person name="Kipfer T."/>
            <person name="LaButti K."/>
            <person name="Lindquist E."/>
            <person name="Lipzen A."/>
            <person name="Maire R."/>
            <person name="Meier B."/>
            <person name="Mihaltcheva S."/>
            <person name="Molinier V."/>
            <person name="Murat C."/>
            <person name="Poggeler S."/>
            <person name="Quandt C.A."/>
            <person name="Sperisen C."/>
            <person name="Tritt A."/>
            <person name="Tisserant E."/>
            <person name="Crous P.W."/>
            <person name="Henrissat B."/>
            <person name="Nehls U."/>
            <person name="Egli S."/>
            <person name="Spatafora J.W."/>
            <person name="Grigoriev I.V."/>
            <person name="Martin F.M."/>
        </authorList>
    </citation>
    <scope>NUCLEOTIDE SEQUENCE [LARGE SCALE GENOMIC DNA]</scope>
    <source>
        <strain evidence="2 3">CBS 207.34</strain>
    </source>
</reference>
<feature type="compositionally biased region" description="Basic and acidic residues" evidence="1">
    <location>
        <begin position="125"/>
        <end position="137"/>
    </location>
</feature>
<name>A0A8E2JSP7_9PEZI</name>
<gene>
    <name evidence="2" type="ORF">AOQ84DRAFT_377063</name>
</gene>
<accession>A0A8E2JSP7</accession>
<keyword evidence="3" id="KW-1185">Reference proteome</keyword>
<dbReference type="AlphaFoldDB" id="A0A8E2JSP7"/>
<feature type="compositionally biased region" description="Polar residues" evidence="1">
    <location>
        <begin position="283"/>
        <end position="294"/>
    </location>
</feature>
<feature type="compositionally biased region" description="Low complexity" evidence="1">
    <location>
        <begin position="336"/>
        <end position="346"/>
    </location>
</feature>
<evidence type="ECO:0000313" key="3">
    <source>
        <dbReference type="Proteomes" id="UP000250140"/>
    </source>
</evidence>
<feature type="region of interest" description="Disordered" evidence="1">
    <location>
        <begin position="62"/>
        <end position="214"/>
    </location>
</feature>
<organism evidence="2 3">
    <name type="scientific">Glonium stellatum</name>
    <dbReference type="NCBI Taxonomy" id="574774"/>
    <lineage>
        <taxon>Eukaryota</taxon>
        <taxon>Fungi</taxon>
        <taxon>Dikarya</taxon>
        <taxon>Ascomycota</taxon>
        <taxon>Pezizomycotina</taxon>
        <taxon>Dothideomycetes</taxon>
        <taxon>Pleosporomycetidae</taxon>
        <taxon>Gloniales</taxon>
        <taxon>Gloniaceae</taxon>
        <taxon>Glonium</taxon>
    </lineage>
</organism>
<feature type="compositionally biased region" description="Basic and acidic residues" evidence="1">
    <location>
        <begin position="295"/>
        <end position="307"/>
    </location>
</feature>
<feature type="region of interest" description="Disordered" evidence="1">
    <location>
        <begin position="263"/>
        <end position="446"/>
    </location>
</feature>
<dbReference type="EMBL" id="KV749716">
    <property type="protein sequence ID" value="OCL08114.1"/>
    <property type="molecule type" value="Genomic_DNA"/>
</dbReference>
<evidence type="ECO:0000313" key="2">
    <source>
        <dbReference type="EMBL" id="OCL08114.1"/>
    </source>
</evidence>
<protein>
    <submittedName>
        <fullName evidence="2">Uncharacterized protein</fullName>
    </submittedName>
</protein>
<sequence>MSDLGDTWSDGEYDDFDPWYYIEETYHVADDLAEHTVASPPPYEDENYEDWDRFDYWNDIESGSEGYDDERHDEKKSLSKTPKTGQKRKITSDVSCGRKKRKIEGGVSRVAEDRQLSPTPTVLWRSRESRDKEDKARVKPFNGNEKPYALLRDWRERLGGTPRPTSRESLEPEGVPVPEVHKSGEAKSGPKIGPLSPSPEASGDELEGLTSASDIDSEALKSALQKRLAEAGGPFEGFDQSLLLKYAMRMIANEEASDEIAGELAEDMLNRPDDDPLAAGISSWLSQQMGTPQKTQEDGLELEKTKEVASSSSQSPFVVPMSPMVATIDQHPPTPSSTETNTSANASKKRMKQPVASAGPSKRKVTSQPSKRKPETKAMVTPESQPVTQPRTRKRKAETDEAESSESAPKPKRAARSYDAPTATSKAKAVPPALAKTTRSGRVRRG</sequence>
<evidence type="ECO:0000256" key="1">
    <source>
        <dbReference type="SAM" id="MobiDB-lite"/>
    </source>
</evidence>